<feature type="coiled-coil region" evidence="1">
    <location>
        <begin position="309"/>
        <end position="357"/>
    </location>
</feature>
<sequence length="416" mass="48031">MGLLKITKDLFAVNDTLPEPPENQDTAVTRRKEITYQEYGYHQASLLAGTIAGLRVCLQKIYFDFKEQVKNDQEKQEELKRPLRVKVEEYRGDIERWTNRIRKIREEDLPEMRRRTDILKEEKRHLRQHPQEIVADLTGKPSFYVGCFILASLTLYLFVFYSSASYSTFFKEFTLTNVGVVKSIFDAKALSQSLKDGVTELMLIITIPSVFLGLGYLIHKLQEEQNMSKYFKIGLLISVTFIFDAILAYEITEKIYEIVRKGSIDDMPEYSILLAMRAINFWLIIFAGFVVYLIWGFVFDFVLAAHAKMDKVRVALKEKDRQIEDVNKQTVEMNTEIDKMNHHIDDAKTQIKKLQESLAGFIIPGEFETSLYSFMAGWLSWMSGAGKSADELHTAETVVVEYVNTISANTPKIQDQ</sequence>
<gene>
    <name evidence="3" type="ORF">K1Y79_08390</name>
</gene>
<protein>
    <submittedName>
        <fullName evidence="3">Uncharacterized protein</fullName>
    </submittedName>
</protein>
<name>A0ABS7G9N0_9BACT</name>
<evidence type="ECO:0000256" key="1">
    <source>
        <dbReference type="SAM" id="Coils"/>
    </source>
</evidence>
<dbReference type="RefSeq" id="WP_220249527.1">
    <property type="nucleotide sequence ID" value="NZ_JAICCF010000001.1"/>
</dbReference>
<dbReference type="Proteomes" id="UP000812961">
    <property type="component" value="Unassembled WGS sequence"/>
</dbReference>
<keyword evidence="1" id="KW-0175">Coiled coil</keyword>
<feature type="transmembrane region" description="Helical" evidence="2">
    <location>
        <begin position="230"/>
        <end position="249"/>
    </location>
</feature>
<keyword evidence="2" id="KW-0472">Membrane</keyword>
<reference evidence="3 4" key="1">
    <citation type="submission" date="2021-08" db="EMBL/GenBank/DDBJ databases">
        <title>The genome sequence of Chitinophaga sp. B61.</title>
        <authorList>
            <person name="Zhang X."/>
        </authorList>
    </citation>
    <scope>NUCLEOTIDE SEQUENCE [LARGE SCALE GENOMIC DNA]</scope>
    <source>
        <strain evidence="3 4">B61</strain>
    </source>
</reference>
<accession>A0ABS7G9N0</accession>
<keyword evidence="2" id="KW-0812">Transmembrane</keyword>
<organism evidence="3 4">
    <name type="scientific">Chitinophaga rhizophila</name>
    <dbReference type="NCBI Taxonomy" id="2866212"/>
    <lineage>
        <taxon>Bacteria</taxon>
        <taxon>Pseudomonadati</taxon>
        <taxon>Bacteroidota</taxon>
        <taxon>Chitinophagia</taxon>
        <taxon>Chitinophagales</taxon>
        <taxon>Chitinophagaceae</taxon>
        <taxon>Chitinophaga</taxon>
    </lineage>
</organism>
<proteinExistence type="predicted"/>
<keyword evidence="4" id="KW-1185">Reference proteome</keyword>
<feature type="transmembrane region" description="Helical" evidence="2">
    <location>
        <begin position="143"/>
        <end position="161"/>
    </location>
</feature>
<evidence type="ECO:0000313" key="3">
    <source>
        <dbReference type="EMBL" id="MBW8684349.1"/>
    </source>
</evidence>
<keyword evidence="2" id="KW-1133">Transmembrane helix</keyword>
<evidence type="ECO:0000256" key="2">
    <source>
        <dbReference type="SAM" id="Phobius"/>
    </source>
</evidence>
<evidence type="ECO:0000313" key="4">
    <source>
        <dbReference type="Proteomes" id="UP000812961"/>
    </source>
</evidence>
<comment type="caution">
    <text evidence="3">The sequence shown here is derived from an EMBL/GenBank/DDBJ whole genome shotgun (WGS) entry which is preliminary data.</text>
</comment>
<dbReference type="EMBL" id="JAICCF010000001">
    <property type="protein sequence ID" value="MBW8684349.1"/>
    <property type="molecule type" value="Genomic_DNA"/>
</dbReference>
<feature type="transmembrane region" description="Helical" evidence="2">
    <location>
        <begin position="279"/>
        <end position="303"/>
    </location>
</feature>
<feature type="transmembrane region" description="Helical" evidence="2">
    <location>
        <begin position="201"/>
        <end position="218"/>
    </location>
</feature>